<gene>
    <name evidence="1" type="ORF">EVEC_LOCUS4740</name>
</gene>
<evidence type="ECO:0000313" key="3">
    <source>
        <dbReference type="WBParaSite" id="EVEC_0000505601-mRNA-1"/>
    </source>
</evidence>
<accession>A0A0N4V4J9</accession>
<evidence type="ECO:0000313" key="2">
    <source>
        <dbReference type="Proteomes" id="UP000274131"/>
    </source>
</evidence>
<protein>
    <submittedName>
        <fullName evidence="3">DUF223 domain-containing protein</fullName>
    </submittedName>
</protein>
<keyword evidence="2" id="KW-1185">Reference proteome</keyword>
<evidence type="ECO:0000313" key="1">
    <source>
        <dbReference type="EMBL" id="VDD89989.1"/>
    </source>
</evidence>
<organism evidence="3">
    <name type="scientific">Enterobius vermicularis</name>
    <name type="common">Human pinworm</name>
    <dbReference type="NCBI Taxonomy" id="51028"/>
    <lineage>
        <taxon>Eukaryota</taxon>
        <taxon>Metazoa</taxon>
        <taxon>Ecdysozoa</taxon>
        <taxon>Nematoda</taxon>
        <taxon>Chromadorea</taxon>
        <taxon>Rhabditida</taxon>
        <taxon>Spirurina</taxon>
        <taxon>Oxyuridomorpha</taxon>
        <taxon>Oxyuroidea</taxon>
        <taxon>Oxyuridae</taxon>
        <taxon>Enterobius</taxon>
    </lineage>
</organism>
<proteinExistence type="predicted"/>
<reference evidence="1 2" key="2">
    <citation type="submission" date="2018-10" db="EMBL/GenBank/DDBJ databases">
        <authorList>
            <consortium name="Pathogen Informatics"/>
        </authorList>
    </citation>
    <scope>NUCLEOTIDE SEQUENCE [LARGE SCALE GENOMIC DNA]</scope>
</reference>
<reference evidence="3" key="1">
    <citation type="submission" date="2017-02" db="UniProtKB">
        <authorList>
            <consortium name="WormBaseParasite"/>
        </authorList>
    </citation>
    <scope>IDENTIFICATION</scope>
</reference>
<dbReference type="EMBL" id="UXUI01007946">
    <property type="protein sequence ID" value="VDD89989.1"/>
    <property type="molecule type" value="Genomic_DNA"/>
</dbReference>
<sequence length="257" mass="29432">MITIDLPDHMSHCHQLSKDLFCCNQDYEPTRGTHCYFTDDDKPASHLVIRSLQMTKFWQILSNEGALVIVKSRSGDYHVIDTASASIFEVKNSEHSSHVVPKSFFFSMETSEELSELARSGETYVICQFLKDNNQHYRLAGDEKGSICGKTRILPINDLGGVKFCANPVYQAVIHYDKFVEQDDYNKLRWHLQVSYNDDDDAVVYRLEVTEIDSTDQLGINCEPTVIEVYIVANQVLIKYTIFLPREDATLMSEQKV</sequence>
<dbReference type="AlphaFoldDB" id="A0A0N4V4J9"/>
<dbReference type="OrthoDB" id="5824014at2759"/>
<name>A0A0N4V4J9_ENTVE</name>
<dbReference type="WBParaSite" id="EVEC_0000505601-mRNA-1">
    <property type="protein sequence ID" value="EVEC_0000505601-mRNA-1"/>
    <property type="gene ID" value="EVEC_0000505601"/>
</dbReference>
<dbReference type="Proteomes" id="UP000274131">
    <property type="component" value="Unassembled WGS sequence"/>
</dbReference>